<keyword evidence="3" id="KW-1185">Reference proteome</keyword>
<feature type="compositionally biased region" description="Low complexity" evidence="1">
    <location>
        <begin position="48"/>
        <end position="62"/>
    </location>
</feature>
<dbReference type="EMBL" id="JANPWB010000012">
    <property type="protein sequence ID" value="KAJ1119827.1"/>
    <property type="molecule type" value="Genomic_DNA"/>
</dbReference>
<feature type="region of interest" description="Disordered" evidence="1">
    <location>
        <begin position="106"/>
        <end position="136"/>
    </location>
</feature>
<protein>
    <submittedName>
        <fullName evidence="2">Uncharacterized protein</fullName>
    </submittedName>
</protein>
<evidence type="ECO:0000313" key="2">
    <source>
        <dbReference type="EMBL" id="KAJ1119827.1"/>
    </source>
</evidence>
<evidence type="ECO:0000256" key="1">
    <source>
        <dbReference type="SAM" id="MobiDB-lite"/>
    </source>
</evidence>
<dbReference type="AlphaFoldDB" id="A0AAV7NXN3"/>
<sequence>MGPRLGQARLPGQPKCHHTAARAARPASTVAQRVQCLLQAPELRFNLRTPGRPARPRTGSGPVQQSSLGLTRPPGKTRSKAAQQYCRRGAQLCRISPWSQYAQVGPVQAPQHRRRASKEAAQAGPGLRSTPGDRSPVAPPLLASLLLWVSSTASRAAAVM</sequence>
<name>A0AAV7NXN3_PLEWA</name>
<comment type="caution">
    <text evidence="2">The sequence shown here is derived from an EMBL/GenBank/DDBJ whole genome shotgun (WGS) entry which is preliminary data.</text>
</comment>
<proteinExistence type="predicted"/>
<feature type="region of interest" description="Disordered" evidence="1">
    <location>
        <begin position="47"/>
        <end position="83"/>
    </location>
</feature>
<organism evidence="2 3">
    <name type="scientific">Pleurodeles waltl</name>
    <name type="common">Iberian ribbed newt</name>
    <dbReference type="NCBI Taxonomy" id="8319"/>
    <lineage>
        <taxon>Eukaryota</taxon>
        <taxon>Metazoa</taxon>
        <taxon>Chordata</taxon>
        <taxon>Craniata</taxon>
        <taxon>Vertebrata</taxon>
        <taxon>Euteleostomi</taxon>
        <taxon>Amphibia</taxon>
        <taxon>Batrachia</taxon>
        <taxon>Caudata</taxon>
        <taxon>Salamandroidea</taxon>
        <taxon>Salamandridae</taxon>
        <taxon>Pleurodelinae</taxon>
        <taxon>Pleurodeles</taxon>
    </lineage>
</organism>
<feature type="region of interest" description="Disordered" evidence="1">
    <location>
        <begin position="1"/>
        <end position="30"/>
    </location>
</feature>
<gene>
    <name evidence="2" type="ORF">NDU88_008012</name>
</gene>
<reference evidence="2" key="1">
    <citation type="journal article" date="2022" name="bioRxiv">
        <title>Sequencing and chromosome-scale assembly of the giantPleurodeles waltlgenome.</title>
        <authorList>
            <person name="Brown T."/>
            <person name="Elewa A."/>
            <person name="Iarovenko S."/>
            <person name="Subramanian E."/>
            <person name="Araus A.J."/>
            <person name="Petzold A."/>
            <person name="Susuki M."/>
            <person name="Suzuki K.-i.T."/>
            <person name="Hayashi T."/>
            <person name="Toyoda A."/>
            <person name="Oliveira C."/>
            <person name="Osipova E."/>
            <person name="Leigh N.D."/>
            <person name="Simon A."/>
            <person name="Yun M.H."/>
        </authorList>
    </citation>
    <scope>NUCLEOTIDE SEQUENCE</scope>
    <source>
        <strain evidence="2">20211129_DDA</strain>
        <tissue evidence="2">Liver</tissue>
    </source>
</reference>
<accession>A0AAV7NXN3</accession>
<dbReference type="Proteomes" id="UP001066276">
    <property type="component" value="Chromosome 8"/>
</dbReference>
<evidence type="ECO:0000313" key="3">
    <source>
        <dbReference type="Proteomes" id="UP001066276"/>
    </source>
</evidence>